<dbReference type="AlphaFoldDB" id="A0A3E2VN91"/>
<protein>
    <submittedName>
        <fullName evidence="5">Transketolase</fullName>
    </submittedName>
</protein>
<dbReference type="InterPro" id="IPR029061">
    <property type="entry name" value="THDP-binding"/>
</dbReference>
<reference evidence="5 6" key="1">
    <citation type="submission" date="2018-08" db="EMBL/GenBank/DDBJ databases">
        <title>A genome reference for cultivated species of the human gut microbiota.</title>
        <authorList>
            <person name="Zou Y."/>
            <person name="Xue W."/>
            <person name="Luo G."/>
        </authorList>
    </citation>
    <scope>NUCLEOTIDE SEQUENCE [LARGE SCALE GENOMIC DNA]</scope>
    <source>
        <strain evidence="5 6">OF01-2LB</strain>
    </source>
</reference>
<dbReference type="InterPro" id="IPR009014">
    <property type="entry name" value="Transketo_C/PFOR_II"/>
</dbReference>
<dbReference type="CDD" id="cd07033">
    <property type="entry name" value="TPP_PYR_DXS_TK_like"/>
    <property type="match status" value="1"/>
</dbReference>
<feature type="domain" description="Transketolase-like pyrimidine-binding" evidence="4">
    <location>
        <begin position="12"/>
        <end position="177"/>
    </location>
</feature>
<evidence type="ECO:0000313" key="6">
    <source>
        <dbReference type="Proteomes" id="UP000260025"/>
    </source>
</evidence>
<dbReference type="InterPro" id="IPR033248">
    <property type="entry name" value="Transketolase_C"/>
</dbReference>
<proteinExistence type="inferred from homology"/>
<dbReference type="Pfam" id="PF02780">
    <property type="entry name" value="Transketolase_C"/>
    <property type="match status" value="1"/>
</dbReference>
<name>A0A3E2VN91_CLOIN</name>
<keyword evidence="3" id="KW-0786">Thiamine pyrophosphate</keyword>
<dbReference type="Pfam" id="PF02779">
    <property type="entry name" value="Transket_pyr"/>
    <property type="match status" value="1"/>
</dbReference>
<dbReference type="SMART" id="SM00861">
    <property type="entry name" value="Transket_pyr"/>
    <property type="match status" value="1"/>
</dbReference>
<evidence type="ECO:0000256" key="1">
    <source>
        <dbReference type="ARBA" id="ARBA00001964"/>
    </source>
</evidence>
<dbReference type="EMBL" id="QVEV01000034">
    <property type="protein sequence ID" value="RGC12242.1"/>
    <property type="molecule type" value="Genomic_DNA"/>
</dbReference>
<evidence type="ECO:0000313" key="5">
    <source>
        <dbReference type="EMBL" id="RGC12242.1"/>
    </source>
</evidence>
<dbReference type="Gene3D" id="3.40.50.970">
    <property type="match status" value="1"/>
</dbReference>
<dbReference type="InterPro" id="IPR051157">
    <property type="entry name" value="PDH/Transketolase"/>
</dbReference>
<gene>
    <name evidence="5" type="ORF">DXA38_17560</name>
</gene>
<sequence length="322" mass="35427">MSWKLAEDHEISEVRKVYGQTLEQMILDGRPVMVCDADLAGSSGAGYLYDKYPKHTVNFGICEANMVAAAAAMSRIGIRPFVHSFAPFVSRRVADQVCISAAFAKQDLHIYASDPGYWSLYNGATHTTFEDIAIMRAIPSVHVVAPADSVAFSWVLKWYEQHGGIVYNRCTRKPVPSIYAKGSSFTFGKANILKTGTDVALIAIGAGVYDALESAKQLEEKGISTSVIDLFFIKPVDETVLQNVIQTHKVIVTIENHSRYGGIGELVADIMAQQKTSALLRHISVDDQFGEVGTREYLKEKFHLTSADIVNKALDGLEKYGR</sequence>
<evidence type="ECO:0000259" key="4">
    <source>
        <dbReference type="SMART" id="SM00861"/>
    </source>
</evidence>
<dbReference type="OrthoDB" id="8732661at2"/>
<dbReference type="PANTHER" id="PTHR43825:SF1">
    <property type="entry name" value="TRANSKETOLASE-LIKE PYRIMIDINE-BINDING DOMAIN-CONTAINING PROTEIN"/>
    <property type="match status" value="1"/>
</dbReference>
<dbReference type="Proteomes" id="UP000260025">
    <property type="component" value="Unassembled WGS sequence"/>
</dbReference>
<dbReference type="SUPFAM" id="SSF52518">
    <property type="entry name" value="Thiamin diphosphate-binding fold (THDP-binding)"/>
    <property type="match status" value="1"/>
</dbReference>
<organism evidence="5 6">
    <name type="scientific">Clostridium innocuum</name>
    <dbReference type="NCBI Taxonomy" id="1522"/>
    <lineage>
        <taxon>Bacteria</taxon>
        <taxon>Bacillati</taxon>
        <taxon>Bacillota</taxon>
        <taxon>Clostridia</taxon>
        <taxon>Eubacteriales</taxon>
        <taxon>Clostridiaceae</taxon>
        <taxon>Clostridium</taxon>
    </lineage>
</organism>
<dbReference type="Gene3D" id="3.40.50.920">
    <property type="match status" value="1"/>
</dbReference>
<comment type="cofactor">
    <cofactor evidence="1">
        <name>thiamine diphosphate</name>
        <dbReference type="ChEBI" id="CHEBI:58937"/>
    </cofactor>
</comment>
<dbReference type="PANTHER" id="PTHR43825">
    <property type="entry name" value="PYRUVATE DEHYDROGENASE E1 COMPONENT"/>
    <property type="match status" value="1"/>
</dbReference>
<dbReference type="RefSeq" id="WP_117444323.1">
    <property type="nucleotide sequence ID" value="NZ_JAKNHC010000032.1"/>
</dbReference>
<accession>A0A3E2VN91</accession>
<dbReference type="InterPro" id="IPR005475">
    <property type="entry name" value="Transketolase-like_Pyr-bd"/>
</dbReference>
<evidence type="ECO:0000256" key="3">
    <source>
        <dbReference type="ARBA" id="ARBA00023052"/>
    </source>
</evidence>
<dbReference type="SUPFAM" id="SSF52922">
    <property type="entry name" value="TK C-terminal domain-like"/>
    <property type="match status" value="1"/>
</dbReference>
<dbReference type="FunFam" id="3.40.50.970:FF:000129">
    <property type="entry name" value="Transketolase"/>
    <property type="match status" value="1"/>
</dbReference>
<evidence type="ECO:0000256" key="2">
    <source>
        <dbReference type="ARBA" id="ARBA00007131"/>
    </source>
</evidence>
<comment type="caution">
    <text evidence="5">The sequence shown here is derived from an EMBL/GenBank/DDBJ whole genome shotgun (WGS) entry which is preliminary data.</text>
</comment>
<comment type="similarity">
    <text evidence="2">Belongs to the transketolase family.</text>
</comment>